<feature type="binding site" evidence="8">
    <location>
        <position position="309"/>
    </location>
    <ligand>
        <name>Na(+)</name>
        <dbReference type="ChEBI" id="CHEBI:29101"/>
        <label>1</label>
    </ligand>
</feature>
<evidence type="ECO:0000256" key="7">
    <source>
        <dbReference type="ARBA" id="ARBA00023180"/>
    </source>
</evidence>
<sequence>MGDIAASNVEETDKIKNFSNKMMVPEENLGGMYALTFKDDRGDEIDVRFDAKNQERGGWSGKLDFVMTCIGYAVGLGNVWRFPYLCHKNGGGAFLIPYCLMLILLGLPLFFLEFAFGQFASLGPISVWNISPLFKGIGYAMVILSWLLVIYYQIVVAHCLYYFCASFTSVLPWTYCDPAWSSPQCMDAFRVNFTNITNPKSPSEDYYFNEVLKLTSGLEDFGTPSWSLSLCLLACWIISALAVIKGVQSLGKVSYFTGIFPYIMLTILLIRSVLLPGAKDGILYYLTPDFSRLSDPQVWADAATQIFFSLGCCNGGLITMSSYNKFKNNCCRDAVIFAVINCATSVYAGFVIFSNLGFMALTKNTTVAAVATSGPGLAFVVYPEAMTNMPLPSLWSVLFFIMMLTLGFGSQFSILETTLSGTEDELRRLGVVLTTKRKIAYRIAVCCVDFLLGLPMVCGGGYYLFSIYDSVISGYTPLVVALMETLVICYVYGLKQFRRDIELMIDERPNWYWRICWLFFTPLICFLLIVCIFIYSKEFKEGNYTYPQWALIFRHILAAIPVVTIVVWFLYKYCKEGGFVLMKEFLKPVHEWGPAEKEHRTEFISMIKSSESLHRSRINDVGSNANALAQAVSGSQMQVNFGLGGSMISDLAAAGVVDDTKFFQSKLKVAEKLTQAHTKEIVKRVASSTDFGPLDPAAVLTASQTALAAVSSAAILSTLQEPSIPENISFPPITIRLPEQIEGVHEDEEDDTVNRNHRLGQQYQQNNKPQQQKGQKQPMQDQKQQKE</sequence>
<reference evidence="14" key="2">
    <citation type="submission" date="2023-11" db="UniProtKB">
        <authorList>
            <consortium name="WormBaseParasite"/>
        </authorList>
    </citation>
    <scope>IDENTIFICATION</scope>
</reference>
<dbReference type="InterPro" id="IPR000175">
    <property type="entry name" value="Na/ntran_symport"/>
</dbReference>
<dbReference type="GO" id="GO:0046872">
    <property type="term" value="F:metal ion binding"/>
    <property type="evidence" value="ECO:0007669"/>
    <property type="project" value="UniProtKB-KW"/>
</dbReference>
<organism evidence="13 14">
    <name type="scientific">Trichobilharzia regenti</name>
    <name type="common">Nasal bird schistosome</name>
    <dbReference type="NCBI Taxonomy" id="157069"/>
    <lineage>
        <taxon>Eukaryota</taxon>
        <taxon>Metazoa</taxon>
        <taxon>Spiralia</taxon>
        <taxon>Lophotrochozoa</taxon>
        <taxon>Platyhelminthes</taxon>
        <taxon>Trematoda</taxon>
        <taxon>Digenea</taxon>
        <taxon>Strigeidida</taxon>
        <taxon>Schistosomatoidea</taxon>
        <taxon>Schistosomatidae</taxon>
        <taxon>Trichobilharzia</taxon>
    </lineage>
</organism>
<keyword evidence="10" id="KW-0769">Symport</keyword>
<keyword evidence="8" id="KW-0479">Metal-binding</keyword>
<dbReference type="PROSITE" id="PS00754">
    <property type="entry name" value="NA_NEUROTRAN_SYMP_2"/>
    <property type="match status" value="1"/>
</dbReference>
<evidence type="ECO:0000256" key="1">
    <source>
        <dbReference type="ARBA" id="ARBA00004141"/>
    </source>
</evidence>
<feature type="transmembrane region" description="Helical" evidence="12">
    <location>
        <begin position="515"/>
        <end position="536"/>
    </location>
</feature>
<feature type="binding site" evidence="8">
    <location>
        <position position="78"/>
    </location>
    <ligand>
        <name>Na(+)</name>
        <dbReference type="ChEBI" id="CHEBI:29101"/>
        <label>1</label>
    </ligand>
</feature>
<feature type="binding site" evidence="8">
    <location>
        <position position="74"/>
    </location>
    <ligand>
        <name>Na(+)</name>
        <dbReference type="ChEBI" id="CHEBI:29101"/>
        <label>1</label>
    </ligand>
</feature>
<accession>A0AA85JA38</accession>
<name>A0AA85JA38_TRIRE</name>
<dbReference type="GO" id="GO:0005283">
    <property type="term" value="F:amino acid:sodium symporter activity"/>
    <property type="evidence" value="ECO:0007669"/>
    <property type="project" value="TreeGrafter"/>
</dbReference>
<evidence type="ECO:0000256" key="5">
    <source>
        <dbReference type="ARBA" id="ARBA00022989"/>
    </source>
</evidence>
<feature type="transmembrane region" description="Helical" evidence="12">
    <location>
        <begin position="259"/>
        <end position="278"/>
    </location>
</feature>
<feature type="transmembrane region" description="Helical" evidence="12">
    <location>
        <begin position="471"/>
        <end position="494"/>
    </location>
</feature>
<dbReference type="PRINTS" id="PR00176">
    <property type="entry name" value="NANEUSMPORT"/>
</dbReference>
<comment type="similarity">
    <text evidence="2 10">Belongs to the sodium:neurotransmitter symporter (SNF) (TC 2.A.22) family.</text>
</comment>
<feature type="transmembrane region" description="Helical" evidence="12">
    <location>
        <begin position="94"/>
        <end position="116"/>
    </location>
</feature>
<dbReference type="Pfam" id="PF00209">
    <property type="entry name" value="SNF"/>
    <property type="match status" value="1"/>
</dbReference>
<feature type="transmembrane region" description="Helical" evidence="12">
    <location>
        <begin position="298"/>
        <end position="323"/>
    </location>
</feature>
<evidence type="ECO:0000256" key="6">
    <source>
        <dbReference type="ARBA" id="ARBA00023136"/>
    </source>
</evidence>
<dbReference type="AlphaFoldDB" id="A0AA85JA38"/>
<evidence type="ECO:0000256" key="4">
    <source>
        <dbReference type="ARBA" id="ARBA00022692"/>
    </source>
</evidence>
<feature type="transmembrane region" description="Helical" evidence="12">
    <location>
        <begin position="335"/>
        <end position="353"/>
    </location>
</feature>
<dbReference type="GO" id="GO:0005886">
    <property type="term" value="C:plasma membrane"/>
    <property type="evidence" value="ECO:0007669"/>
    <property type="project" value="TreeGrafter"/>
</dbReference>
<dbReference type="PROSITE" id="PS00610">
    <property type="entry name" value="NA_NEUROTRAN_SYMP_1"/>
    <property type="match status" value="1"/>
</dbReference>
<evidence type="ECO:0000256" key="9">
    <source>
        <dbReference type="PIRSR" id="PIRSR600175-2"/>
    </source>
</evidence>
<feature type="transmembrane region" description="Helical" evidence="12">
    <location>
        <begin position="439"/>
        <end position="465"/>
    </location>
</feature>
<evidence type="ECO:0000256" key="3">
    <source>
        <dbReference type="ARBA" id="ARBA00022448"/>
    </source>
</evidence>
<evidence type="ECO:0000313" key="13">
    <source>
        <dbReference type="Proteomes" id="UP000050795"/>
    </source>
</evidence>
<feature type="compositionally biased region" description="Low complexity" evidence="11">
    <location>
        <begin position="760"/>
        <end position="787"/>
    </location>
</feature>
<dbReference type="PROSITE" id="PS50267">
    <property type="entry name" value="NA_NEUROTRAN_SYMP_3"/>
    <property type="match status" value="1"/>
</dbReference>
<feature type="binding site" evidence="8">
    <location>
        <position position="71"/>
    </location>
    <ligand>
        <name>Na(+)</name>
        <dbReference type="ChEBI" id="CHEBI:29101"/>
        <label>1</label>
    </ligand>
</feature>
<dbReference type="GO" id="GO:0089718">
    <property type="term" value="P:amino acid import across plasma membrane"/>
    <property type="evidence" value="ECO:0007669"/>
    <property type="project" value="TreeGrafter"/>
</dbReference>
<feature type="disulfide bond" evidence="9">
    <location>
        <begin position="176"/>
        <end position="185"/>
    </location>
</feature>
<feature type="binding site" evidence="8">
    <location>
        <position position="410"/>
    </location>
    <ligand>
        <name>Na(+)</name>
        <dbReference type="ChEBI" id="CHEBI:29101"/>
        <label>1</label>
    </ligand>
</feature>
<proteinExistence type="inferred from homology"/>
<evidence type="ECO:0000256" key="11">
    <source>
        <dbReference type="SAM" id="MobiDB-lite"/>
    </source>
</evidence>
<evidence type="ECO:0000256" key="8">
    <source>
        <dbReference type="PIRSR" id="PIRSR600175-1"/>
    </source>
</evidence>
<feature type="transmembrane region" description="Helical" evidence="12">
    <location>
        <begin position="548"/>
        <end position="571"/>
    </location>
</feature>
<reference evidence="13" key="1">
    <citation type="submission" date="2022-06" db="EMBL/GenBank/DDBJ databases">
        <authorList>
            <person name="Berger JAMES D."/>
            <person name="Berger JAMES D."/>
        </authorList>
    </citation>
    <scope>NUCLEOTIDE SEQUENCE [LARGE SCALE GENOMIC DNA]</scope>
</reference>
<dbReference type="PANTHER" id="PTHR11616">
    <property type="entry name" value="SODIUM/CHLORIDE DEPENDENT TRANSPORTER"/>
    <property type="match status" value="1"/>
</dbReference>
<keyword evidence="13" id="KW-1185">Reference proteome</keyword>
<feature type="binding site" evidence="8">
    <location>
        <position position="73"/>
    </location>
    <ligand>
        <name>Na(+)</name>
        <dbReference type="ChEBI" id="CHEBI:29101"/>
        <label>1</label>
    </ligand>
</feature>
<feature type="transmembrane region" description="Helical" evidence="12">
    <location>
        <begin position="137"/>
        <end position="163"/>
    </location>
</feature>
<keyword evidence="6 12" id="KW-0472">Membrane</keyword>
<feature type="transmembrane region" description="Helical" evidence="12">
    <location>
        <begin position="226"/>
        <end position="247"/>
    </location>
</feature>
<dbReference type="PANTHER" id="PTHR11616:SF321">
    <property type="entry name" value="SODIUM-DEPENDENT NUTRIENT AMINO ACID TRANSPORTER 1-RELATED"/>
    <property type="match status" value="1"/>
</dbReference>
<keyword evidence="3 10" id="KW-0813">Transport</keyword>
<dbReference type="WBParaSite" id="TREG1_18400.3">
    <property type="protein sequence ID" value="TREG1_18400.3"/>
    <property type="gene ID" value="TREG1_18400"/>
</dbReference>
<evidence type="ECO:0000256" key="2">
    <source>
        <dbReference type="ARBA" id="ARBA00006459"/>
    </source>
</evidence>
<feature type="transmembrane region" description="Helical" evidence="12">
    <location>
        <begin position="394"/>
        <end position="419"/>
    </location>
</feature>
<feature type="binding site" evidence="8">
    <location>
        <position position="406"/>
    </location>
    <ligand>
        <name>Na(+)</name>
        <dbReference type="ChEBI" id="CHEBI:29101"/>
        <label>1</label>
    </ligand>
</feature>
<protein>
    <recommendedName>
        <fullName evidence="10">Transporter</fullName>
    </recommendedName>
</protein>
<keyword evidence="8" id="KW-0915">Sodium</keyword>
<feature type="region of interest" description="Disordered" evidence="11">
    <location>
        <begin position="745"/>
        <end position="787"/>
    </location>
</feature>
<keyword evidence="4 10" id="KW-0812">Transmembrane</keyword>
<feature type="binding site" evidence="8">
    <location>
        <position position="341"/>
    </location>
    <ligand>
        <name>Na(+)</name>
        <dbReference type="ChEBI" id="CHEBI:29101"/>
        <label>1</label>
    </ligand>
</feature>
<dbReference type="Proteomes" id="UP000050795">
    <property type="component" value="Unassembled WGS sequence"/>
</dbReference>
<evidence type="ECO:0000256" key="12">
    <source>
        <dbReference type="SAM" id="Phobius"/>
    </source>
</evidence>
<comment type="subcellular location">
    <subcellularLocation>
        <location evidence="1">Membrane</location>
        <topology evidence="1">Multi-pass membrane protein</topology>
    </subcellularLocation>
</comment>
<evidence type="ECO:0000313" key="14">
    <source>
        <dbReference type="WBParaSite" id="TREG1_18400.3"/>
    </source>
</evidence>
<dbReference type="SUPFAM" id="SSF161070">
    <property type="entry name" value="SNF-like"/>
    <property type="match status" value="1"/>
</dbReference>
<keyword evidence="5 12" id="KW-1133">Transmembrane helix</keyword>
<evidence type="ECO:0000256" key="10">
    <source>
        <dbReference type="RuleBase" id="RU003732"/>
    </source>
</evidence>
<keyword evidence="7" id="KW-0325">Glycoprotein</keyword>
<keyword evidence="9" id="KW-1015">Disulfide bond</keyword>
<dbReference type="InterPro" id="IPR037272">
    <property type="entry name" value="SNS_sf"/>
</dbReference>